<dbReference type="InterPro" id="IPR013087">
    <property type="entry name" value="Znf_C2H2_type"/>
</dbReference>
<comment type="caution">
    <text evidence="8">The sequence shown here is derived from an EMBL/GenBank/DDBJ whole genome shotgun (WGS) entry which is preliminary data.</text>
</comment>
<organism evidence="8">
    <name type="scientific">Solanum chilense</name>
    <name type="common">Tomato</name>
    <name type="synonym">Lycopersicon chilense</name>
    <dbReference type="NCBI Taxonomy" id="4083"/>
    <lineage>
        <taxon>Eukaryota</taxon>
        <taxon>Viridiplantae</taxon>
        <taxon>Streptophyta</taxon>
        <taxon>Embryophyta</taxon>
        <taxon>Tracheophyta</taxon>
        <taxon>Spermatophyta</taxon>
        <taxon>Magnoliopsida</taxon>
        <taxon>eudicotyledons</taxon>
        <taxon>Gunneridae</taxon>
        <taxon>Pentapetalae</taxon>
        <taxon>asterids</taxon>
        <taxon>lamiids</taxon>
        <taxon>Solanales</taxon>
        <taxon>Solanaceae</taxon>
        <taxon>Solanoideae</taxon>
        <taxon>Solaneae</taxon>
        <taxon>Solanum</taxon>
        <taxon>Solanum subgen. Lycopersicon</taxon>
    </lineage>
</organism>
<protein>
    <recommendedName>
        <fullName evidence="7">C2H2-type domain-containing protein</fullName>
    </recommendedName>
</protein>
<evidence type="ECO:0000313" key="8">
    <source>
        <dbReference type="EMBL" id="TMX03718.1"/>
    </source>
</evidence>
<keyword evidence="2" id="KW-0479">Metal-binding</keyword>
<dbReference type="Pfam" id="PF13912">
    <property type="entry name" value="zf-C2H2_6"/>
    <property type="match status" value="1"/>
</dbReference>
<keyword evidence="3 6" id="KW-0863">Zinc-finger</keyword>
<dbReference type="PROSITE" id="PS50157">
    <property type="entry name" value="ZINC_FINGER_C2H2_2"/>
    <property type="match status" value="1"/>
</dbReference>
<feature type="domain" description="C2H2-type" evidence="7">
    <location>
        <begin position="78"/>
        <end position="105"/>
    </location>
</feature>
<dbReference type="PANTHER" id="PTHR47287:SF9">
    <property type="entry name" value="ZINC FINGER PROTEIN 4-LIKE"/>
    <property type="match status" value="1"/>
</dbReference>
<evidence type="ECO:0000256" key="1">
    <source>
        <dbReference type="ARBA" id="ARBA00004123"/>
    </source>
</evidence>
<dbReference type="InterPro" id="IPR036236">
    <property type="entry name" value="Znf_C2H2_sf"/>
</dbReference>
<gene>
    <name evidence="8" type="ORF">EJD97_014670</name>
</gene>
<evidence type="ECO:0000256" key="2">
    <source>
        <dbReference type="ARBA" id="ARBA00022723"/>
    </source>
</evidence>
<dbReference type="GO" id="GO:0005634">
    <property type="term" value="C:nucleus"/>
    <property type="evidence" value="ECO:0007669"/>
    <property type="project" value="UniProtKB-SubCell"/>
</dbReference>
<sequence length="220" mass="24649">MNAFTIKNSCSSKVSTISSATEESHEVITNTMKMKEKIQDDSQLKPHELSSVRIKAHASELSDEDFPMQRSSSKTKIFCCTFCKKEFFSQQALGGHENAHKKERALSKMQNKLVVVQPFGPPKMLIYAKEVVIVIKLIIFSTKNLLGNNNIDMVGTRADASENSLNFEIKNSAEGLNINDSFVNIEDNLSGNSNMKLKLQEVDAKNNNEDEVELDLDMKL</sequence>
<dbReference type="PANTHER" id="PTHR47287">
    <property type="entry name" value="C2H2 AND C2HC ZINC FINGERS SUPERFAMILY PROTEIN"/>
    <property type="match status" value="1"/>
</dbReference>
<evidence type="ECO:0000256" key="6">
    <source>
        <dbReference type="PROSITE-ProRule" id="PRU00042"/>
    </source>
</evidence>
<keyword evidence="5" id="KW-0539">Nucleus</keyword>
<evidence type="ECO:0000256" key="4">
    <source>
        <dbReference type="ARBA" id="ARBA00022833"/>
    </source>
</evidence>
<dbReference type="GO" id="GO:0009788">
    <property type="term" value="P:negative regulation of abscisic acid-activated signaling pathway"/>
    <property type="evidence" value="ECO:0007669"/>
    <property type="project" value="InterPro"/>
</dbReference>
<comment type="subcellular location">
    <subcellularLocation>
        <location evidence="1">Nucleus</location>
    </subcellularLocation>
</comment>
<dbReference type="PROSITE" id="PS00028">
    <property type="entry name" value="ZINC_FINGER_C2H2_1"/>
    <property type="match status" value="1"/>
</dbReference>
<name>A0A6N2CBQ0_SOLCI</name>
<dbReference type="InterPro" id="IPR044246">
    <property type="entry name" value="ZFP3-like"/>
</dbReference>
<accession>A0A6N2CBQ0</accession>
<dbReference type="GO" id="GO:0008270">
    <property type="term" value="F:zinc ion binding"/>
    <property type="evidence" value="ECO:0007669"/>
    <property type="project" value="UniProtKB-KW"/>
</dbReference>
<evidence type="ECO:0000259" key="7">
    <source>
        <dbReference type="PROSITE" id="PS50157"/>
    </source>
</evidence>
<evidence type="ECO:0000256" key="3">
    <source>
        <dbReference type="ARBA" id="ARBA00022771"/>
    </source>
</evidence>
<reference evidence="8" key="1">
    <citation type="submission" date="2019-05" db="EMBL/GenBank/DDBJ databases">
        <title>The de novo reference genome and transcriptome assemblies of the wild tomato species Solanum chilense.</title>
        <authorList>
            <person name="Stam R."/>
            <person name="Nosenko T."/>
            <person name="Hoerger A.C."/>
            <person name="Stephan W."/>
            <person name="Seidel M.A."/>
            <person name="Kuhn J.M.M."/>
            <person name="Haberer G."/>
            <person name="Tellier A."/>
        </authorList>
    </citation>
    <scope>NUCLEOTIDE SEQUENCE</scope>
    <source>
        <tissue evidence="8">Mature leaves</tissue>
    </source>
</reference>
<dbReference type="SUPFAM" id="SSF57667">
    <property type="entry name" value="beta-beta-alpha zinc fingers"/>
    <property type="match status" value="1"/>
</dbReference>
<proteinExistence type="predicted"/>
<keyword evidence="4" id="KW-0862">Zinc</keyword>
<evidence type="ECO:0000256" key="5">
    <source>
        <dbReference type="ARBA" id="ARBA00023242"/>
    </source>
</evidence>
<dbReference type="EMBL" id="RXGB01000382">
    <property type="protein sequence ID" value="TMX03718.1"/>
    <property type="molecule type" value="Genomic_DNA"/>
</dbReference>
<dbReference type="AlphaFoldDB" id="A0A6N2CBQ0"/>